<evidence type="ECO:0000313" key="3">
    <source>
        <dbReference type="EMBL" id="KAF2645928.1"/>
    </source>
</evidence>
<comment type="similarity">
    <text evidence="2">Belongs to the asaB hydroxylase/desaturase family.</text>
</comment>
<evidence type="ECO:0000256" key="2">
    <source>
        <dbReference type="ARBA" id="ARBA00023604"/>
    </source>
</evidence>
<protein>
    <recommendedName>
        <fullName evidence="5">Methyltransferase</fullName>
    </recommendedName>
</protein>
<evidence type="ECO:0000313" key="4">
    <source>
        <dbReference type="Proteomes" id="UP000799753"/>
    </source>
</evidence>
<gene>
    <name evidence="3" type="ORF">P280DRAFT_503949</name>
</gene>
<proteinExistence type="inferred from homology"/>
<dbReference type="InterPro" id="IPR044053">
    <property type="entry name" value="AsaB-like"/>
</dbReference>
<dbReference type="OrthoDB" id="412788at2759"/>
<evidence type="ECO:0000256" key="1">
    <source>
        <dbReference type="ARBA" id="ARBA00023002"/>
    </source>
</evidence>
<dbReference type="NCBIfam" id="NF041278">
    <property type="entry name" value="CmcJ_NvfI_EfuI"/>
    <property type="match status" value="1"/>
</dbReference>
<name>A0A6A6SHM9_9PLEO</name>
<keyword evidence="4" id="KW-1185">Reference proteome</keyword>
<dbReference type="GO" id="GO:0016491">
    <property type="term" value="F:oxidoreductase activity"/>
    <property type="evidence" value="ECO:0007669"/>
    <property type="project" value="UniProtKB-KW"/>
</dbReference>
<dbReference type="PANTHER" id="PTHR34598:SF3">
    <property type="entry name" value="OXIDOREDUCTASE AN1597"/>
    <property type="match status" value="1"/>
</dbReference>
<sequence>MQEPTAHDIDEASETDEQARFKYFKWSHKFTSEKPYVLLTEVPDGFPIANFTNEEGCLEVVKDIRGHEEQYDLDRHGFAVCTYAEFGSFDFTRIDSDYIPSVHDILKNEFGPSTEVITFDWRVRSSDNTKTAYDPDAYINIADPLLYLRPAESVHVDQSTESAVRRALFHLGEEKAKALLESRRFRIINVWRPLSTVEDFPIAFCDGSTCEAADMVAVDSVRSSFVGESWHPMFRKNYRWYYLSEQANSEVLLLKMHDSQKDVRARWCPHTSFKLSKARPNARPRESIEVRNLVFTDS</sequence>
<reference evidence="3" key="1">
    <citation type="journal article" date="2020" name="Stud. Mycol.">
        <title>101 Dothideomycetes genomes: a test case for predicting lifestyles and emergence of pathogens.</title>
        <authorList>
            <person name="Haridas S."/>
            <person name="Albert R."/>
            <person name="Binder M."/>
            <person name="Bloem J."/>
            <person name="Labutti K."/>
            <person name="Salamov A."/>
            <person name="Andreopoulos B."/>
            <person name="Baker S."/>
            <person name="Barry K."/>
            <person name="Bills G."/>
            <person name="Bluhm B."/>
            <person name="Cannon C."/>
            <person name="Castanera R."/>
            <person name="Culley D."/>
            <person name="Daum C."/>
            <person name="Ezra D."/>
            <person name="Gonzalez J."/>
            <person name="Henrissat B."/>
            <person name="Kuo A."/>
            <person name="Liang C."/>
            <person name="Lipzen A."/>
            <person name="Lutzoni F."/>
            <person name="Magnuson J."/>
            <person name="Mondo S."/>
            <person name="Nolan M."/>
            <person name="Ohm R."/>
            <person name="Pangilinan J."/>
            <person name="Park H.-J."/>
            <person name="Ramirez L."/>
            <person name="Alfaro M."/>
            <person name="Sun H."/>
            <person name="Tritt A."/>
            <person name="Yoshinaga Y."/>
            <person name="Zwiers L.-H."/>
            <person name="Turgeon B."/>
            <person name="Goodwin S."/>
            <person name="Spatafora J."/>
            <person name="Crous P."/>
            <person name="Grigoriev I."/>
        </authorList>
    </citation>
    <scope>NUCLEOTIDE SEQUENCE</scope>
    <source>
        <strain evidence="3">CBS 473.64</strain>
    </source>
</reference>
<dbReference type="AlphaFoldDB" id="A0A6A6SHM9"/>
<dbReference type="EMBL" id="MU006777">
    <property type="protein sequence ID" value="KAF2645928.1"/>
    <property type="molecule type" value="Genomic_DNA"/>
</dbReference>
<evidence type="ECO:0008006" key="5">
    <source>
        <dbReference type="Google" id="ProtNLM"/>
    </source>
</evidence>
<organism evidence="3 4">
    <name type="scientific">Massarina eburnea CBS 473.64</name>
    <dbReference type="NCBI Taxonomy" id="1395130"/>
    <lineage>
        <taxon>Eukaryota</taxon>
        <taxon>Fungi</taxon>
        <taxon>Dikarya</taxon>
        <taxon>Ascomycota</taxon>
        <taxon>Pezizomycotina</taxon>
        <taxon>Dothideomycetes</taxon>
        <taxon>Pleosporomycetidae</taxon>
        <taxon>Pleosporales</taxon>
        <taxon>Massarineae</taxon>
        <taxon>Massarinaceae</taxon>
        <taxon>Massarina</taxon>
    </lineage>
</organism>
<keyword evidence="1" id="KW-0560">Oxidoreductase</keyword>
<dbReference type="PANTHER" id="PTHR34598">
    <property type="entry name" value="BLL6449 PROTEIN"/>
    <property type="match status" value="1"/>
</dbReference>
<accession>A0A6A6SHM9</accession>
<dbReference type="Proteomes" id="UP000799753">
    <property type="component" value="Unassembled WGS sequence"/>
</dbReference>